<dbReference type="InterPro" id="IPR001041">
    <property type="entry name" value="2Fe-2S_ferredoxin-type"/>
</dbReference>
<dbReference type="InterPro" id="IPR037165">
    <property type="entry name" value="AldOxase/xan_DH_Mopterin-bd_sf"/>
</dbReference>
<dbReference type="OrthoDB" id="9759099at2"/>
<dbReference type="GO" id="GO:0005506">
    <property type="term" value="F:iron ion binding"/>
    <property type="evidence" value="ECO:0007669"/>
    <property type="project" value="InterPro"/>
</dbReference>
<dbReference type="InterPro" id="IPR006058">
    <property type="entry name" value="2Fe2S_fd_BS"/>
</dbReference>
<dbReference type="Pfam" id="PF01799">
    <property type="entry name" value="Fer2_2"/>
    <property type="match status" value="1"/>
</dbReference>
<dbReference type="InterPro" id="IPR012675">
    <property type="entry name" value="Beta-grasp_dom_sf"/>
</dbReference>
<dbReference type="InterPro" id="IPR036010">
    <property type="entry name" value="2Fe-2S_ferredoxin-like_sf"/>
</dbReference>
<dbReference type="Pfam" id="PF02738">
    <property type="entry name" value="MoCoBD_1"/>
    <property type="match status" value="1"/>
</dbReference>
<comment type="similarity">
    <text evidence="1">Belongs to the xanthine dehydrogenase family.</text>
</comment>
<evidence type="ECO:0000256" key="1">
    <source>
        <dbReference type="ARBA" id="ARBA00006849"/>
    </source>
</evidence>
<proteinExistence type="inferred from homology"/>
<keyword evidence="2" id="KW-0479">Metal-binding</keyword>
<dbReference type="PROSITE" id="PS00197">
    <property type="entry name" value="2FE2S_FER_1"/>
    <property type="match status" value="1"/>
</dbReference>
<evidence type="ECO:0000256" key="4">
    <source>
        <dbReference type="ARBA" id="ARBA00023004"/>
    </source>
</evidence>
<reference evidence="6 7" key="1">
    <citation type="submission" date="2016-11" db="EMBL/GenBank/DDBJ databases">
        <authorList>
            <person name="Jaros S."/>
            <person name="Januszkiewicz K."/>
            <person name="Wedrychowicz H."/>
        </authorList>
    </citation>
    <scope>NUCLEOTIDE SEQUENCE [LARGE SCALE GENOMIC DNA]</scope>
    <source>
        <strain evidence="6 7">DSM 15970</strain>
    </source>
</reference>
<dbReference type="InterPro" id="IPR036856">
    <property type="entry name" value="Ald_Oxase/Xan_DH_a/b_sf"/>
</dbReference>
<dbReference type="EMBL" id="FQYT01000016">
    <property type="protein sequence ID" value="SHJ26113.1"/>
    <property type="molecule type" value="Genomic_DNA"/>
</dbReference>
<dbReference type="SMART" id="SM01008">
    <property type="entry name" value="Ald_Xan_dh_C"/>
    <property type="match status" value="1"/>
</dbReference>
<dbReference type="SUPFAM" id="SSF54292">
    <property type="entry name" value="2Fe-2S ferredoxin-like"/>
    <property type="match status" value="1"/>
</dbReference>
<dbReference type="STRING" id="1122934.SAMN02745691_01616"/>
<dbReference type="SUPFAM" id="SSF56003">
    <property type="entry name" value="Molybdenum cofactor-binding domain"/>
    <property type="match status" value="1"/>
</dbReference>
<dbReference type="InterPro" id="IPR008274">
    <property type="entry name" value="AldOxase/xan_DH_MoCoBD1"/>
</dbReference>
<evidence type="ECO:0000313" key="6">
    <source>
        <dbReference type="EMBL" id="SHJ26113.1"/>
    </source>
</evidence>
<dbReference type="Pfam" id="PF01315">
    <property type="entry name" value="Ald_Xan_dh_C"/>
    <property type="match status" value="1"/>
</dbReference>
<dbReference type="Gene3D" id="3.30.365.10">
    <property type="entry name" value="Aldehyde oxidase/xanthine dehydrogenase, molybdopterin binding domain"/>
    <property type="match status" value="4"/>
</dbReference>
<dbReference type="PROSITE" id="PS51085">
    <property type="entry name" value="2FE2S_FER_2"/>
    <property type="match status" value="1"/>
</dbReference>
<gene>
    <name evidence="6" type="ORF">SAMN02745691_01616</name>
</gene>
<dbReference type="SUPFAM" id="SSF47741">
    <property type="entry name" value="CO dehydrogenase ISP C-domain like"/>
    <property type="match status" value="1"/>
</dbReference>
<evidence type="ECO:0000256" key="3">
    <source>
        <dbReference type="ARBA" id="ARBA00023002"/>
    </source>
</evidence>
<organism evidence="6 7">
    <name type="scientific">Parasporobacterium paucivorans DSM 15970</name>
    <dbReference type="NCBI Taxonomy" id="1122934"/>
    <lineage>
        <taxon>Bacteria</taxon>
        <taxon>Bacillati</taxon>
        <taxon>Bacillota</taxon>
        <taxon>Clostridia</taxon>
        <taxon>Lachnospirales</taxon>
        <taxon>Lachnospiraceae</taxon>
        <taxon>Parasporobacterium</taxon>
    </lineage>
</organism>
<dbReference type="GO" id="GO:0051537">
    <property type="term" value="F:2 iron, 2 sulfur cluster binding"/>
    <property type="evidence" value="ECO:0007669"/>
    <property type="project" value="InterPro"/>
</dbReference>
<dbReference type="NCBIfam" id="NF045668">
    <property type="entry name" value="pterin_aldehy"/>
    <property type="match status" value="1"/>
</dbReference>
<dbReference type="Pfam" id="PF20256">
    <property type="entry name" value="MoCoBD_2"/>
    <property type="match status" value="1"/>
</dbReference>
<dbReference type="GO" id="GO:0016491">
    <property type="term" value="F:oxidoreductase activity"/>
    <property type="evidence" value="ECO:0007669"/>
    <property type="project" value="UniProtKB-KW"/>
</dbReference>
<dbReference type="Gene3D" id="1.10.150.120">
    <property type="entry name" value="[2Fe-2S]-binding domain"/>
    <property type="match status" value="1"/>
</dbReference>
<dbReference type="PANTHER" id="PTHR11908:SF157">
    <property type="entry name" value="XANTHINE DEHYDROGENASE SUBUNIT D-RELATED"/>
    <property type="match status" value="1"/>
</dbReference>
<evidence type="ECO:0000256" key="2">
    <source>
        <dbReference type="ARBA" id="ARBA00022723"/>
    </source>
</evidence>
<dbReference type="CDD" id="cd00207">
    <property type="entry name" value="fer2"/>
    <property type="match status" value="1"/>
</dbReference>
<dbReference type="InterPro" id="IPR016208">
    <property type="entry name" value="Ald_Oxase/xanthine_DH-like"/>
</dbReference>
<name>A0A1M6HVB0_9FIRM</name>
<dbReference type="InterPro" id="IPR046867">
    <property type="entry name" value="AldOxase/xan_DH_MoCoBD2"/>
</dbReference>
<dbReference type="SUPFAM" id="SSF54665">
    <property type="entry name" value="CO dehydrogenase molybdoprotein N-domain-like"/>
    <property type="match status" value="1"/>
</dbReference>
<dbReference type="InterPro" id="IPR054705">
    <property type="entry name" value="Mop"/>
</dbReference>
<evidence type="ECO:0000313" key="7">
    <source>
        <dbReference type="Proteomes" id="UP000184342"/>
    </source>
</evidence>
<feature type="domain" description="2Fe-2S ferredoxin-type" evidence="5">
    <location>
        <begin position="5"/>
        <end position="82"/>
    </location>
</feature>
<dbReference type="InterPro" id="IPR036884">
    <property type="entry name" value="2Fe-2S-bd_dom_sf"/>
</dbReference>
<keyword evidence="7" id="KW-1185">Reference proteome</keyword>
<keyword evidence="3" id="KW-0560">Oxidoreductase</keyword>
<dbReference type="Gene3D" id="3.10.20.30">
    <property type="match status" value="1"/>
</dbReference>
<dbReference type="InterPro" id="IPR002888">
    <property type="entry name" value="2Fe-2S-bd"/>
</dbReference>
<evidence type="ECO:0000259" key="5">
    <source>
        <dbReference type="PROSITE" id="PS51085"/>
    </source>
</evidence>
<sequence length="945" mass="103106">MGKISRKSIVINGAQRHVVYNSEKDSLANVLRRFGLTGTKIGCDKGVCGACSVIMNNKLVRACVIKMKKVPEYAEITTIEGIGTPDNLHPIQMAWITHGGAQCGFCTPGFIVSTYALLLENKSPTREEVRKWYTKNKNVCRCTGYKQLVDAAMDAAAVLRGEKTMEDITWKLGEGEEYYGSSLPRPTALAKVCGTIDYGDDIGLKMPGTVAYLAPVMAGVPHARIKSIDVSEAEAIPGVIKVITAANVQGSNDISFPAVVPRQKGQGAPKFPLICDEVVNRRGDIYAIVAAVSTDIAREAAKKVKADLEILPSYMNVLESFATDALQLHPNVPNQYLFAPLYKGKDTEEIFEEAPVVVEGSWHSQHEPHLTIEPDVFQGYWDEDGMLTIMSKTHDLYGCRDELAPAIGLEPEMIRMVNNPAGGCFGYSTISNLFALAGVAVMTINMPVSMTLTYEEHMHMTGKRSATYSNGRLACSEDGMIEAVEFDVAMDHGSYAGTASIAFGNLISVPFQGYNIPNIKALARAGSSNHAFTCAYRGFGGPQIYTMSEALTDMAAEAVGVDAWEFRKKNVAVPGDLTINSRPYLTYTYPQLLDMIKVHYDEFKKIADDAKKEGRHVGVGIGMGGFNVGKGFIDHCENDIELCERGYINVYNTWQDLGQGADIGTMTHVLKNLEPLGVTPDKVRLVTNDTKLAPDSGLSAASRSHYMSGRALIEACNKLLDAMRKEDGTYRTYEEMIEENIPTRYRGHVDEVGYGLDPCQDPNTGEGSRFKSYTYGVSTALVEVDVNTGKTEVLKFAIAVDIGKIGNMLSVEGQAYGGISHGIGFALSEDYDASDKANNMAYCGVPSCEMIPDDIRVDYYAGDPRPHGPHGSSGCAEVFQACTHMPVINGINNACGVRIYDLPATPDKVKAGWQKLQNGEDLTPPKYFFGTEFEDELEYIRENPI</sequence>
<dbReference type="PANTHER" id="PTHR11908">
    <property type="entry name" value="XANTHINE DEHYDROGENASE"/>
    <property type="match status" value="1"/>
</dbReference>
<dbReference type="RefSeq" id="WP_073993911.1">
    <property type="nucleotide sequence ID" value="NZ_FQYT01000016.1"/>
</dbReference>
<keyword evidence="4" id="KW-0408">Iron</keyword>
<dbReference type="Pfam" id="PF00111">
    <property type="entry name" value="Fer2"/>
    <property type="match status" value="1"/>
</dbReference>
<dbReference type="AlphaFoldDB" id="A0A1M6HVB0"/>
<protein>
    <submittedName>
        <fullName evidence="6">Aldehyde oxidoreductase</fullName>
    </submittedName>
</protein>
<dbReference type="Gene3D" id="3.90.1170.50">
    <property type="entry name" value="Aldehyde oxidase/xanthine dehydrogenase, a/b hammerhead"/>
    <property type="match status" value="1"/>
</dbReference>
<accession>A0A1M6HVB0</accession>
<dbReference type="Proteomes" id="UP000184342">
    <property type="component" value="Unassembled WGS sequence"/>
</dbReference>
<dbReference type="InterPro" id="IPR000674">
    <property type="entry name" value="Ald_Oxase/Xan_DH_a/b"/>
</dbReference>